<dbReference type="RefSeq" id="WP_156643364.1">
    <property type="nucleotide sequence ID" value="NZ_WOXT01000006.1"/>
</dbReference>
<evidence type="ECO:0000313" key="3">
    <source>
        <dbReference type="Proteomes" id="UP000479692"/>
    </source>
</evidence>
<dbReference type="EMBL" id="WOXT01000006">
    <property type="protein sequence ID" value="MUV15781.1"/>
    <property type="molecule type" value="Genomic_DNA"/>
</dbReference>
<sequence>MKGYWVMTFRSIDDQSGVDRYAAAAQPVIRAFGGRVLAAGVPEHVHEAGLRERVAIVEFESVEAAEAAYNSPEYLSTVRYLEGAAVRDARIIGGPG</sequence>
<comment type="caution">
    <text evidence="2">The sequence shown here is derived from an EMBL/GenBank/DDBJ whole genome shotgun (WGS) entry which is preliminary data.</text>
</comment>
<dbReference type="Pfam" id="PF07045">
    <property type="entry name" value="DUF1330"/>
    <property type="match status" value="1"/>
</dbReference>
<dbReference type="Gene3D" id="3.30.70.100">
    <property type="match status" value="1"/>
</dbReference>
<keyword evidence="3" id="KW-1185">Reference proteome</keyword>
<dbReference type="PANTHER" id="PTHR41521:SF4">
    <property type="entry name" value="BLR0684 PROTEIN"/>
    <property type="match status" value="1"/>
</dbReference>
<accession>A0A7C9LIK2</accession>
<evidence type="ECO:0000259" key="1">
    <source>
        <dbReference type="Pfam" id="PF07045"/>
    </source>
</evidence>
<proteinExistence type="predicted"/>
<dbReference type="PANTHER" id="PTHR41521">
    <property type="match status" value="1"/>
</dbReference>
<dbReference type="SUPFAM" id="SSF54909">
    <property type="entry name" value="Dimeric alpha+beta barrel"/>
    <property type="match status" value="1"/>
</dbReference>
<dbReference type="Proteomes" id="UP000479692">
    <property type="component" value="Unassembled WGS sequence"/>
</dbReference>
<reference evidence="2 3" key="1">
    <citation type="submission" date="2019-12" db="EMBL/GenBank/DDBJ databases">
        <authorList>
            <person name="Xu J."/>
        </authorList>
    </citation>
    <scope>NUCLEOTIDE SEQUENCE [LARGE SCALE GENOMIC DNA]</scope>
    <source>
        <strain evidence="2 3">HX-5-24</strain>
    </source>
</reference>
<evidence type="ECO:0000313" key="2">
    <source>
        <dbReference type="EMBL" id="MUV15781.1"/>
    </source>
</evidence>
<dbReference type="InterPro" id="IPR011008">
    <property type="entry name" value="Dimeric_a/b-barrel"/>
</dbReference>
<protein>
    <submittedName>
        <fullName evidence="2">DUF1330 domain-containing protein</fullName>
    </submittedName>
</protein>
<organism evidence="2 3">
    <name type="scientific">Noviluteimonas gilva</name>
    <dbReference type="NCBI Taxonomy" id="2682097"/>
    <lineage>
        <taxon>Bacteria</taxon>
        <taxon>Pseudomonadati</taxon>
        <taxon>Pseudomonadota</taxon>
        <taxon>Gammaproteobacteria</taxon>
        <taxon>Lysobacterales</taxon>
        <taxon>Lysobacteraceae</taxon>
        <taxon>Noviluteimonas</taxon>
    </lineage>
</organism>
<gene>
    <name evidence="2" type="ORF">GN331_16380</name>
</gene>
<dbReference type="InterPro" id="IPR010753">
    <property type="entry name" value="DUF1330"/>
</dbReference>
<name>A0A7C9LIK2_9GAMM</name>
<feature type="domain" description="DUF1330" evidence="1">
    <location>
        <begin position="2"/>
        <end position="94"/>
    </location>
</feature>
<dbReference type="AlphaFoldDB" id="A0A7C9LIK2"/>